<reference evidence="2 3" key="1">
    <citation type="submission" date="2018-02" db="EMBL/GenBank/DDBJ databases">
        <title>Complete genome of Nitrosopumilus ureaphilus PS0.</title>
        <authorList>
            <person name="Qin W."/>
            <person name="Zheng Y."/>
            <person name="Stahl D.A."/>
        </authorList>
    </citation>
    <scope>NUCLEOTIDE SEQUENCE [LARGE SCALE GENOMIC DNA]</scope>
    <source>
        <strain evidence="2 3">PS0</strain>
    </source>
</reference>
<evidence type="ECO:0000259" key="1">
    <source>
        <dbReference type="PROSITE" id="PS50234"/>
    </source>
</evidence>
<proteinExistence type="predicted"/>
<dbReference type="Proteomes" id="UP000509478">
    <property type="component" value="Chromosome"/>
</dbReference>
<dbReference type="EMBL" id="CP026995">
    <property type="protein sequence ID" value="QLH07564.1"/>
    <property type="molecule type" value="Genomic_DNA"/>
</dbReference>
<evidence type="ECO:0000313" key="3">
    <source>
        <dbReference type="Proteomes" id="UP000509478"/>
    </source>
</evidence>
<dbReference type="GeneID" id="56068681"/>
<feature type="domain" description="VWFA" evidence="1">
    <location>
        <begin position="348"/>
        <end position="520"/>
    </location>
</feature>
<dbReference type="CDD" id="cd00198">
    <property type="entry name" value="vWFA"/>
    <property type="match status" value="1"/>
</dbReference>
<accession>A0A7D5RBX5</accession>
<dbReference type="InterPro" id="IPR036465">
    <property type="entry name" value="vWFA_dom_sf"/>
</dbReference>
<keyword evidence="3" id="KW-1185">Reference proteome</keyword>
<sequence length="520" mass="59552">MQTIQLQTESIVEIATFLVRRWSEKENMIVEISDKVETKTRLNENKVILTPLEKRIGNDFQKYRQFRTSLWYEAMRVKFCKKILSNDHAFGFILNTLETQRVERLGREIWKGMDDEIIFNYTYMLVARPQLHTVYGKARVVEAFYQYFMFGIIKGEIQSSQFEQIKKATAFAKKIVNKAIDENYETEWLEENVSEIIKILEIDSLLTIPVSLPFMKAGMALSEQELLKVLKIISKNKEGDFGSIDPAAIMRGENVYDEYKVLLDENKKTENKGLNPEAIGVQVPSTKNVDETIIYDMSLINGLKMKFKEWKTGWKEQHLRTGDEFDEENYIEGNEPFFTDVKKSIKTKIVILLDHSSSIASDSIEYKKATLALCEVLSYLKVKFAVYAFSTENRSVVCWSVKPDNVKWNSITAKRLAQIVANGSTPLAEVYDKMFPILQSKRPDIFLTLTDGEPSDPDAVRIMIKSFKGLGINMVSLGLGPNTVRATTIANNLKHLGYEKTMAVSRLKDIPSKVISILDV</sequence>
<dbReference type="Gene3D" id="3.40.50.410">
    <property type="entry name" value="von Willebrand factor, type A domain"/>
    <property type="match status" value="1"/>
</dbReference>
<dbReference type="SUPFAM" id="SSF53300">
    <property type="entry name" value="vWA-like"/>
    <property type="match status" value="1"/>
</dbReference>
<evidence type="ECO:0000313" key="2">
    <source>
        <dbReference type="EMBL" id="QLH07564.1"/>
    </source>
</evidence>
<dbReference type="SMART" id="SM00327">
    <property type="entry name" value="VWA"/>
    <property type="match status" value="1"/>
</dbReference>
<dbReference type="AlphaFoldDB" id="A0A7D5RBX5"/>
<dbReference type="InterPro" id="IPR002035">
    <property type="entry name" value="VWF_A"/>
</dbReference>
<dbReference type="RefSeq" id="WP_179371443.1">
    <property type="nucleotide sequence ID" value="NZ_CP026995.1"/>
</dbReference>
<protein>
    <recommendedName>
        <fullName evidence="1">VWFA domain-containing protein</fullName>
    </recommendedName>
</protein>
<dbReference type="OrthoDB" id="8373at2157"/>
<gene>
    <name evidence="2" type="ORF">C5F50_11165</name>
</gene>
<organism evidence="2 3">
    <name type="scientific">Nitrosopumilus ureiphilus</name>
    <dbReference type="NCBI Taxonomy" id="1470067"/>
    <lineage>
        <taxon>Archaea</taxon>
        <taxon>Nitrososphaerota</taxon>
        <taxon>Nitrososphaeria</taxon>
        <taxon>Nitrosopumilales</taxon>
        <taxon>Nitrosopumilaceae</taxon>
        <taxon>Nitrosopumilus</taxon>
    </lineage>
</organism>
<name>A0A7D5RBX5_9ARCH</name>
<dbReference type="KEGG" id="nue:C5F50_11165"/>
<dbReference type="PROSITE" id="PS50234">
    <property type="entry name" value="VWFA"/>
    <property type="match status" value="1"/>
</dbReference>